<accession>A0A285NR80</accession>
<evidence type="ECO:0000313" key="6">
    <source>
        <dbReference type="Proteomes" id="UP000218627"/>
    </source>
</evidence>
<dbReference type="AlphaFoldDB" id="A0A285NR80"/>
<evidence type="ECO:0000256" key="2">
    <source>
        <dbReference type="ARBA" id="ARBA00022679"/>
    </source>
</evidence>
<evidence type="ECO:0000313" key="5">
    <source>
        <dbReference type="EMBL" id="SNZ11985.1"/>
    </source>
</evidence>
<organism evidence="5 6">
    <name type="scientific">Hydrogenobacter hydrogenophilus</name>
    <dbReference type="NCBI Taxonomy" id="35835"/>
    <lineage>
        <taxon>Bacteria</taxon>
        <taxon>Pseudomonadati</taxon>
        <taxon>Aquificota</taxon>
        <taxon>Aquificia</taxon>
        <taxon>Aquificales</taxon>
        <taxon>Aquificaceae</taxon>
        <taxon>Hydrogenobacter</taxon>
    </lineage>
</organism>
<protein>
    <submittedName>
        <fullName evidence="5">1-acyl-sn-glycerol-3-phosphate acyltransferase</fullName>
    </submittedName>
</protein>
<proteinExistence type="predicted"/>
<evidence type="ECO:0000256" key="1">
    <source>
        <dbReference type="ARBA" id="ARBA00005189"/>
    </source>
</evidence>
<dbReference type="RefSeq" id="WP_096600517.1">
    <property type="nucleotide sequence ID" value="NZ_OBEN01000001.1"/>
</dbReference>
<dbReference type="CDD" id="cd07989">
    <property type="entry name" value="LPLAT_AGPAT-like"/>
    <property type="match status" value="1"/>
</dbReference>
<evidence type="ECO:0000256" key="3">
    <source>
        <dbReference type="ARBA" id="ARBA00023315"/>
    </source>
</evidence>
<keyword evidence="2 5" id="KW-0808">Transferase</keyword>
<dbReference type="EMBL" id="OBEN01000001">
    <property type="protein sequence ID" value="SNZ11985.1"/>
    <property type="molecule type" value="Genomic_DNA"/>
</dbReference>
<keyword evidence="3 5" id="KW-0012">Acyltransferase</keyword>
<feature type="domain" description="Phospholipid/glycerol acyltransferase" evidence="4">
    <location>
        <begin position="45"/>
        <end position="157"/>
    </location>
</feature>
<dbReference type="InterPro" id="IPR002123">
    <property type="entry name" value="Plipid/glycerol_acylTrfase"/>
</dbReference>
<gene>
    <name evidence="5" type="ORF">SAMN06265353_0384</name>
</gene>
<dbReference type="Proteomes" id="UP000218627">
    <property type="component" value="Unassembled WGS sequence"/>
</dbReference>
<comment type="pathway">
    <text evidence="1">Lipid metabolism.</text>
</comment>
<dbReference type="SUPFAM" id="SSF69593">
    <property type="entry name" value="Glycerol-3-phosphate (1)-acyltransferase"/>
    <property type="match status" value="1"/>
</dbReference>
<name>A0A285NR80_9AQUI</name>
<evidence type="ECO:0000259" key="4">
    <source>
        <dbReference type="SMART" id="SM00563"/>
    </source>
</evidence>
<reference evidence="6" key="1">
    <citation type="submission" date="2017-09" db="EMBL/GenBank/DDBJ databases">
        <authorList>
            <person name="Varghese N."/>
            <person name="Submissions S."/>
        </authorList>
    </citation>
    <scope>NUCLEOTIDE SEQUENCE [LARGE SCALE GENOMIC DNA]</scope>
    <source>
        <strain evidence="6">DSM 2913</strain>
    </source>
</reference>
<sequence>MKNDCYLSRFSKLFIVPLCHVIKPLFRSFFKVKAYGLENIPEDSYLVAPNHRSYLDPPVLNAVFPKHLTFIAKEELFRAPILGILLPHMSTIPIKRGVGDLQTLKLALELLHAGCRLCVFPEGTRAKPGEFLKPKLGIGLLAVKSKKPVLPVYIDGTDKVLPRGKKIPSIGHTIRVFIGKPKRYDFLEDNPKGYKVASNMIMEEIKKLSKQSTEPPLL</sequence>
<keyword evidence="6" id="KW-1185">Reference proteome</keyword>
<dbReference type="SMART" id="SM00563">
    <property type="entry name" value="PlsC"/>
    <property type="match status" value="1"/>
</dbReference>
<dbReference type="GO" id="GO:0003841">
    <property type="term" value="F:1-acylglycerol-3-phosphate O-acyltransferase activity"/>
    <property type="evidence" value="ECO:0007669"/>
    <property type="project" value="TreeGrafter"/>
</dbReference>
<dbReference type="Pfam" id="PF01553">
    <property type="entry name" value="Acyltransferase"/>
    <property type="match status" value="1"/>
</dbReference>
<dbReference type="PANTHER" id="PTHR10434">
    <property type="entry name" value="1-ACYL-SN-GLYCEROL-3-PHOSPHATE ACYLTRANSFERASE"/>
    <property type="match status" value="1"/>
</dbReference>
<dbReference type="PANTHER" id="PTHR10434:SF40">
    <property type="entry name" value="1-ACYL-SN-GLYCEROL-3-PHOSPHATE ACYLTRANSFERASE"/>
    <property type="match status" value="1"/>
</dbReference>
<dbReference type="OrthoDB" id="9803035at2"/>
<dbReference type="GO" id="GO:0006654">
    <property type="term" value="P:phosphatidic acid biosynthetic process"/>
    <property type="evidence" value="ECO:0007669"/>
    <property type="project" value="TreeGrafter"/>
</dbReference>